<keyword evidence="3" id="KW-1185">Reference proteome</keyword>
<keyword evidence="1" id="KW-0472">Membrane</keyword>
<evidence type="ECO:0000313" key="3">
    <source>
        <dbReference type="Proteomes" id="UP000638648"/>
    </source>
</evidence>
<proteinExistence type="predicted"/>
<sequence>MTPGRRRVPHSAWIALAVATAGVGWSFWWLAGDLLTVDNGPDLASREYVESRLAEAVDAPMVLPVRLPDGYDYGRHYSYTPNDEHATAIDGEPTFAQAREVMFMPHDGVGEDGDLPAVALCVEDASAKRSACPHPGARDAYIQRRYGRGLLTFYAASDGNRDLSAWKTVELTTDLNKVRWLH</sequence>
<dbReference type="Proteomes" id="UP000638648">
    <property type="component" value="Unassembled WGS sequence"/>
</dbReference>
<name>A0A927N9A9_9ACTN</name>
<dbReference type="RefSeq" id="WP_192755619.1">
    <property type="nucleotide sequence ID" value="NZ_BAABJL010000159.1"/>
</dbReference>
<gene>
    <name evidence="2" type="ORF">HEB94_009446</name>
</gene>
<evidence type="ECO:0000313" key="2">
    <source>
        <dbReference type="EMBL" id="MBE1612598.1"/>
    </source>
</evidence>
<reference evidence="2" key="1">
    <citation type="submission" date="2020-10" db="EMBL/GenBank/DDBJ databases">
        <title>Sequencing the genomes of 1000 actinobacteria strains.</title>
        <authorList>
            <person name="Klenk H.-P."/>
        </authorList>
    </citation>
    <scope>NUCLEOTIDE SEQUENCE</scope>
    <source>
        <strain evidence="2">DSM 45354</strain>
    </source>
</reference>
<feature type="transmembrane region" description="Helical" evidence="1">
    <location>
        <begin position="12"/>
        <end position="31"/>
    </location>
</feature>
<keyword evidence="1" id="KW-0812">Transmembrane</keyword>
<dbReference type="EMBL" id="JADBEM010000001">
    <property type="protein sequence ID" value="MBE1612598.1"/>
    <property type="molecule type" value="Genomic_DNA"/>
</dbReference>
<dbReference type="AlphaFoldDB" id="A0A927N9A9"/>
<keyword evidence="1" id="KW-1133">Transmembrane helix</keyword>
<accession>A0A927N9A9</accession>
<evidence type="ECO:0000256" key="1">
    <source>
        <dbReference type="SAM" id="Phobius"/>
    </source>
</evidence>
<protein>
    <submittedName>
        <fullName evidence="2">Uncharacterized protein</fullName>
    </submittedName>
</protein>
<comment type="caution">
    <text evidence="2">The sequence shown here is derived from an EMBL/GenBank/DDBJ whole genome shotgun (WGS) entry which is preliminary data.</text>
</comment>
<organism evidence="2 3">
    <name type="scientific">Actinopolymorpha pittospori</name>
    <dbReference type="NCBI Taxonomy" id="648752"/>
    <lineage>
        <taxon>Bacteria</taxon>
        <taxon>Bacillati</taxon>
        <taxon>Actinomycetota</taxon>
        <taxon>Actinomycetes</taxon>
        <taxon>Propionibacteriales</taxon>
        <taxon>Actinopolymorphaceae</taxon>
        <taxon>Actinopolymorpha</taxon>
    </lineage>
</organism>